<dbReference type="SUPFAM" id="SSF56796">
    <property type="entry name" value="Dehydroquinate synthase-like"/>
    <property type="match status" value="1"/>
</dbReference>
<comment type="cofactor">
    <cofactor evidence="1">
        <name>Co(2+)</name>
        <dbReference type="ChEBI" id="CHEBI:48828"/>
    </cofactor>
</comment>
<dbReference type="GO" id="GO:0003856">
    <property type="term" value="F:3-dehydroquinate synthase activity"/>
    <property type="evidence" value="ECO:0007669"/>
    <property type="project" value="TreeGrafter"/>
</dbReference>
<dbReference type="Proteomes" id="UP000285138">
    <property type="component" value="Unassembled WGS sequence"/>
</dbReference>
<dbReference type="PANTHER" id="PTHR43622">
    <property type="entry name" value="3-DEHYDROQUINATE SYNTHASE"/>
    <property type="match status" value="1"/>
</dbReference>
<reference evidence="5 6" key="1">
    <citation type="submission" date="2018-08" db="EMBL/GenBank/DDBJ databases">
        <title>The metabolism and importance of syntrophic acetate oxidation coupled to methane or sulfide production in haloalkaline environments.</title>
        <authorList>
            <person name="Timmers P.H.A."/>
            <person name="Vavourakis C.D."/>
            <person name="Sorokin D.Y."/>
            <person name="Sinninghe Damste J.S."/>
            <person name="Muyzer G."/>
            <person name="Stams A.J.M."/>
            <person name="Plugge C.M."/>
        </authorList>
    </citation>
    <scope>NUCLEOTIDE SEQUENCE [LARGE SCALE GENOMIC DNA]</scope>
    <source>
        <strain evidence="5">MSAO_Bac1</strain>
    </source>
</reference>
<dbReference type="InterPro" id="IPR050071">
    <property type="entry name" value="Dehydroquinate_synthase"/>
</dbReference>
<dbReference type="Pfam" id="PF24621">
    <property type="entry name" value="DHQS_C"/>
    <property type="match status" value="1"/>
</dbReference>
<name>A0A424YIN9_9FIRM</name>
<evidence type="ECO:0000256" key="3">
    <source>
        <dbReference type="ARBA" id="ARBA00023027"/>
    </source>
</evidence>
<keyword evidence="2" id="KW-0479">Metal-binding</keyword>
<evidence type="ECO:0000256" key="2">
    <source>
        <dbReference type="ARBA" id="ARBA00022723"/>
    </source>
</evidence>
<evidence type="ECO:0000313" key="5">
    <source>
        <dbReference type="EMBL" id="RQD78255.1"/>
    </source>
</evidence>
<feature type="non-terminal residue" evidence="5">
    <location>
        <position position="1"/>
    </location>
</feature>
<evidence type="ECO:0000313" key="6">
    <source>
        <dbReference type="Proteomes" id="UP000285138"/>
    </source>
</evidence>
<evidence type="ECO:0000256" key="1">
    <source>
        <dbReference type="ARBA" id="ARBA00001941"/>
    </source>
</evidence>
<dbReference type="PANTHER" id="PTHR43622:SF1">
    <property type="entry name" value="3-DEHYDROQUINATE SYNTHASE"/>
    <property type="match status" value="1"/>
</dbReference>
<gene>
    <name evidence="5" type="ORF">D5R97_00765</name>
</gene>
<feature type="domain" description="3-dehydroquinate synthase C-terminal" evidence="4">
    <location>
        <begin position="1"/>
        <end position="131"/>
    </location>
</feature>
<keyword evidence="3" id="KW-0520">NAD</keyword>
<evidence type="ECO:0000259" key="4">
    <source>
        <dbReference type="Pfam" id="PF24621"/>
    </source>
</evidence>
<protein>
    <submittedName>
        <fullName evidence="5">3-dehydroquinate synthase</fullName>
    </submittedName>
</protein>
<organism evidence="5 6">
    <name type="scientific">Candidatus Syntrophonatronum acetioxidans</name>
    <dbReference type="NCBI Taxonomy" id="1795816"/>
    <lineage>
        <taxon>Bacteria</taxon>
        <taxon>Bacillati</taxon>
        <taxon>Bacillota</taxon>
        <taxon>Clostridia</taxon>
        <taxon>Eubacteriales</taxon>
        <taxon>Syntrophomonadaceae</taxon>
        <taxon>Candidatus Syntrophonatronum</taxon>
    </lineage>
</organism>
<dbReference type="AlphaFoldDB" id="A0A424YIN9"/>
<accession>A0A424YIN9</accession>
<dbReference type="EMBL" id="QZAA01000030">
    <property type="protein sequence ID" value="RQD78255.1"/>
    <property type="molecule type" value="Genomic_DNA"/>
</dbReference>
<comment type="caution">
    <text evidence="5">The sequence shown here is derived from an EMBL/GenBank/DDBJ whole genome shotgun (WGS) entry which is preliminary data.</text>
</comment>
<sequence length="173" mass="19975">DASFFETLYNSLDPSLRQEKEFFQHIVYKSCSIKAEIVSADEREGNIRAILNFGHTLGHALEAATRYSYFNHGEAVNYGMLLASRLALREGLLKKTDLDLIEDLLYRLGFVEFPGEITVEEVIQGLQYDKKRKKEKTIFILPEKIGRVGIYDNIAEKKVEELLQDFFQELGKY</sequence>
<proteinExistence type="predicted"/>
<dbReference type="InterPro" id="IPR056179">
    <property type="entry name" value="DHQS_C"/>
</dbReference>
<dbReference type="Gene3D" id="1.20.1090.10">
    <property type="entry name" value="Dehydroquinate synthase-like - alpha domain"/>
    <property type="match status" value="1"/>
</dbReference>
<dbReference type="GO" id="GO:0046872">
    <property type="term" value="F:metal ion binding"/>
    <property type="evidence" value="ECO:0007669"/>
    <property type="project" value="UniProtKB-KW"/>
</dbReference>